<evidence type="ECO:0000259" key="5">
    <source>
        <dbReference type="Pfam" id="PF07992"/>
    </source>
</evidence>
<accession>A0A3Q9UJU7</accession>
<dbReference type="EMBL" id="CP025570">
    <property type="protein sequence ID" value="AZZ40482.1"/>
    <property type="molecule type" value="Genomic_DNA"/>
</dbReference>
<dbReference type="InterPro" id="IPR050446">
    <property type="entry name" value="FAD-oxidoreductase/Apoptosis"/>
</dbReference>
<keyword evidence="3" id="KW-0274">FAD</keyword>
<proteinExistence type="predicted"/>
<sequence>MSSPEHVVVIGGGLAGAKTVEALRDQGFEGAVTLIAAESDLPYERPPLSKGFLAGSAPFEEAVVHPQEWYTEHSIHLRRGERVTAIDPGAHQVSVDDGSTIGYDKLVLATGSVPRTASLPWAAAHGVHQLRTRADAEQIRAEFGKGRRLVIIGGGWIGLEVAATARGAETAVSVIEPSELPLARAIGPEIAAVYAEVHRAHGVDLRTSTTAAEILTEDGRATGVKLTDGEVIDADAVVIGIGAVPVVDLAESAGLAVDNGVLVDAGLRTSDPDIYAVGDIANQQHPRLGRRVRVEHWATALNQPAVAVTNLLGGSAEYDELPYFFSDQYNLGMEFYGDISTAARVVIRGDLEAREFVAFWLDSDKHITAVMNVNVWDVIDAVKPLILAGRVVDPAKVADPDVDYASL</sequence>
<dbReference type="GO" id="GO:0005737">
    <property type="term" value="C:cytoplasm"/>
    <property type="evidence" value="ECO:0007669"/>
    <property type="project" value="TreeGrafter"/>
</dbReference>
<comment type="cofactor">
    <cofactor evidence="1">
        <name>FAD</name>
        <dbReference type="ChEBI" id="CHEBI:57692"/>
    </cofactor>
</comment>
<evidence type="ECO:0000256" key="2">
    <source>
        <dbReference type="ARBA" id="ARBA00022630"/>
    </source>
</evidence>
<name>A0A3Q9UJU7_9ACTN</name>
<reference evidence="8" key="1">
    <citation type="submission" date="2017-12" db="EMBL/GenBank/DDBJ databases">
        <title>Whole genome sequencing of Acidipropionibacterium jensenii strains JS279 and JS280.</title>
        <authorList>
            <person name="Deptula P."/>
            <person name="Laine P."/>
            <person name="Smolander O.-P."/>
            <person name="Paulin L."/>
            <person name="Auvinen P."/>
            <person name="Varmanen P."/>
        </authorList>
    </citation>
    <scope>NUCLEOTIDE SEQUENCE [LARGE SCALE GENOMIC DNA]</scope>
    <source>
        <strain evidence="8">JS280</strain>
    </source>
</reference>
<dbReference type="InterPro" id="IPR028202">
    <property type="entry name" value="Reductase_C"/>
</dbReference>
<evidence type="ECO:0000313" key="8">
    <source>
        <dbReference type="Proteomes" id="UP000285875"/>
    </source>
</evidence>
<dbReference type="Gene3D" id="3.30.390.30">
    <property type="match status" value="1"/>
</dbReference>
<dbReference type="InterPro" id="IPR016156">
    <property type="entry name" value="FAD/NAD-linked_Rdtase_dimer_sf"/>
</dbReference>
<dbReference type="PANTHER" id="PTHR43557:SF2">
    <property type="entry name" value="RIESKE DOMAIN-CONTAINING PROTEIN-RELATED"/>
    <property type="match status" value="1"/>
</dbReference>
<dbReference type="SUPFAM" id="SSF55424">
    <property type="entry name" value="FAD/NAD-linked reductases, dimerisation (C-terminal) domain"/>
    <property type="match status" value="1"/>
</dbReference>
<dbReference type="SUPFAM" id="SSF51905">
    <property type="entry name" value="FAD/NAD(P)-binding domain"/>
    <property type="match status" value="1"/>
</dbReference>
<dbReference type="InterPro" id="IPR023753">
    <property type="entry name" value="FAD/NAD-binding_dom"/>
</dbReference>
<dbReference type="Pfam" id="PF07992">
    <property type="entry name" value="Pyr_redox_2"/>
    <property type="match status" value="1"/>
</dbReference>
<evidence type="ECO:0000256" key="4">
    <source>
        <dbReference type="ARBA" id="ARBA00023002"/>
    </source>
</evidence>
<dbReference type="PRINTS" id="PR00368">
    <property type="entry name" value="FADPNR"/>
</dbReference>
<organism evidence="7 8">
    <name type="scientific">Acidipropionibacterium jensenii</name>
    <dbReference type="NCBI Taxonomy" id="1749"/>
    <lineage>
        <taxon>Bacteria</taxon>
        <taxon>Bacillati</taxon>
        <taxon>Actinomycetota</taxon>
        <taxon>Actinomycetes</taxon>
        <taxon>Propionibacteriales</taxon>
        <taxon>Propionibacteriaceae</taxon>
        <taxon>Acidipropionibacterium</taxon>
    </lineage>
</organism>
<evidence type="ECO:0000256" key="1">
    <source>
        <dbReference type="ARBA" id="ARBA00001974"/>
    </source>
</evidence>
<dbReference type="AlphaFoldDB" id="A0A3Q9UJU7"/>
<dbReference type="InterPro" id="IPR036188">
    <property type="entry name" value="FAD/NAD-bd_sf"/>
</dbReference>
<keyword evidence="4" id="KW-0560">Oxidoreductase</keyword>
<evidence type="ECO:0000313" key="7">
    <source>
        <dbReference type="EMBL" id="AZZ40482.1"/>
    </source>
</evidence>
<dbReference type="GO" id="GO:0016651">
    <property type="term" value="F:oxidoreductase activity, acting on NAD(P)H"/>
    <property type="evidence" value="ECO:0007669"/>
    <property type="project" value="TreeGrafter"/>
</dbReference>
<dbReference type="Proteomes" id="UP000285875">
    <property type="component" value="Chromosome"/>
</dbReference>
<evidence type="ECO:0000256" key="3">
    <source>
        <dbReference type="ARBA" id="ARBA00022827"/>
    </source>
</evidence>
<dbReference type="RefSeq" id="WP_097799636.1">
    <property type="nucleotide sequence ID" value="NZ_CP025570.1"/>
</dbReference>
<dbReference type="Pfam" id="PF14759">
    <property type="entry name" value="Reductase_C"/>
    <property type="match status" value="1"/>
</dbReference>
<keyword evidence="2" id="KW-0285">Flavoprotein</keyword>
<evidence type="ECO:0000259" key="6">
    <source>
        <dbReference type="Pfam" id="PF14759"/>
    </source>
</evidence>
<dbReference type="PRINTS" id="PR00411">
    <property type="entry name" value="PNDRDTASEI"/>
</dbReference>
<gene>
    <name evidence="7" type="ORF">C0Z10_12875</name>
</gene>
<protein>
    <submittedName>
        <fullName evidence="7">FAD-dependent oxidoreductase</fullName>
    </submittedName>
</protein>
<feature type="domain" description="Reductase C-terminal" evidence="6">
    <location>
        <begin position="323"/>
        <end position="404"/>
    </location>
</feature>
<feature type="domain" description="FAD/NAD(P)-binding" evidence="5">
    <location>
        <begin position="6"/>
        <end position="303"/>
    </location>
</feature>
<dbReference type="Gene3D" id="3.50.50.60">
    <property type="entry name" value="FAD/NAD(P)-binding domain"/>
    <property type="match status" value="2"/>
</dbReference>
<dbReference type="PANTHER" id="PTHR43557">
    <property type="entry name" value="APOPTOSIS-INDUCING FACTOR 1"/>
    <property type="match status" value="1"/>
</dbReference>
<dbReference type="KEGG" id="aji:C0Z10_12875"/>